<evidence type="ECO:0000259" key="1">
    <source>
        <dbReference type="Pfam" id="PF25794"/>
    </source>
</evidence>
<gene>
    <name evidence="2" type="ORF">RBJ67_00970</name>
</gene>
<reference evidence="2 3" key="1">
    <citation type="submission" date="2023-08" db="EMBL/GenBank/DDBJ databases">
        <authorList>
            <person name="Dale J."/>
        </authorList>
    </citation>
    <scope>NUCLEOTIDE SEQUENCE [LARGE SCALE GENOMIC DNA]</scope>
    <source>
        <strain evidence="2 3">2023EL-00788</strain>
    </source>
</reference>
<feature type="domain" description="Sacsin/Nov" evidence="1">
    <location>
        <begin position="19"/>
        <end position="119"/>
    </location>
</feature>
<proteinExistence type="predicted"/>
<sequence>MMAKAHSTPLNDIAIIAANLKDRYKNGFPVLKEIVQNADDAQASSLIFGWSPGIAGSDHPLLGDPALFFINNAPLTLEDVEGILSIGIGTKPGDENAVGKFGLGMKSLFHLGEVFFYQSFDWHTASAKSDVFNPWDSYRSAWAEVSVQDKVRLEDEVRAITQNECDGYFVVWVPLRSESIYQARQDDENFIIVGEDYRYEVPDFITDRQLGDKLASLLPLMKTLQDIELVVKTGQGYQRQIHISLPEKATRPQFTNLNGAGEWQGHISVQYAGLPDPQQKYYVGHEVLLNTPEFSALKSQRTWPFSYSREGKKTADKALPHAAVVMLADKVPEGEATLTVEWAVFLPLGEQDTAQHAQKQKFSLSGQYSYQIILHGYFFIDAGRVGIQGLATLTSATPLFNAPDSPAQEQLVQEWNRCLATQGTLPLLPKALASLMSLIHAGDAEKAAISDGVRSVLDRNSAWLHWVTLYHLWVCELTRDGNQWCLVDANTPVRLLPTTPSGEAHRPWEVLPALESLGITHRFIDETQQNIYNEFKSKWQLSEIQALLQAIPSMVFTAPKLTNYLNQLLKTLPIQSDSFVPDLIALLRKTFFNVPLVELSRNQTAIGELMALIRPTWRYGIAIDSQEQALWEMLGRTVMDTLLVPAFIDKKSKEPASASLNWETVGSLLQAIQSQASASDNFENLVQNFIDKLSVPDRQELYRRFDTLKIFKVSQPTGKPYLETRRHLLELKQKRRIFKLGGSANFGMGLSALLQQALFEKEIVLIANKTNQTLFGGSEYSEAQECDSAGVVHLLELHPRLDFPAKRIDLLNKMAADGDKFGPRERLAYRYLMHGNSDDTGEAELWKAGKAHPVWAKILSDADSQQVKWTIISPEIEQNLGLTPGFEKALRLDSVTPDHVIHRFKESLEYLEFDDLSAEDAEEVLMHIGRSMGETMWRQMALHRREGKDGYISLDERCFLRGGRIELPTELNDNVTFIQSASQPEVQEQQRKYLPMVNAEHAVMLALSEPNPEQYCDFILQLLMQPMNDLSSVRAFSNLRSQKWLLHRDVAIAPENILDISAANYPEIAKLTEATPLIALLEDIVLPDDANPALSPLVVRGKAAFYKALTVAATLPLYAIGSSLPLTDSIILQACDRPYAFEDFDGWRLLIECLKGAESLEGNEAINALSITHPVTDKIVSSYRRLVDSMNPTQSGELRKALLSSLCHTHSDPASVLRSIPLRTAADTWALAADLCYGVTGAERSAVLHDDDWAYLQPWLQANDLSVDSTESEGHLSHVEHSANVLRDYFAPWERWVPRKAIAVLLALLAGNRKVRTLCENYLGLQSYVLFVNELSHDSKPLTNHDAHFAGLTLLQCIEKYAFAVKVYEENTLQVHSLFQERLTVALATDLDTIFVGQHGYAFYTGQAPQIFIRRFSPDQYTPQQLLAILKRSTSWLQEGIYLQRARLDTLWQSFEQAEQLDVNIARVTILNSIVERLKTLGLKNSQLNVLMRSYESELHSLAEKSDGKSLHSPRLTEIVYEIANAIRDRPEMQAEILTAVRKRIEDAQYQPSSVPFELFQNADDAVEELFTLDSDARNEREHQKFMVKEQNDGLSFFNWGREINRFQSVKNEQVENIHDGYKNDLKKMLALYQSDKEQGVTGKFGLGFKSCLLVSDNPYLLSGRLATKIAGGIVPESCDAESYKQLNQLTESAATNGLSPTLVYLPLRQHMQAEMVLKDFTLYAGLLSIYARNLRQIVIDEHEWRWEPAQYARIPGLSLGKVMLPNSKGVQSPVRVAVYQTEIDDERCHLVFQVTHRGLRGFDTHIPRLWNLSPLMSDTRQGFLINAGFEVDIGRRQLAIEAERNRGIIQKAGAKVHSLLELLWRETEHDWEVLVAEWELSPELTHSQFWESIWDVMSTGISNDATAMENEKLLQQLYESENGIMSFYRSYPALPNGFKEQAAGLIKWSDRVRCADELVSRLASSLIHLPAFQALHSAQCLVADTTGGKLKVESKLSLESLLNASLPDTQGVDIQHLAQRDAEKLAVVFNEEFDKRLGELTGWQDKIEAFRKQLANLHVQTQAGSTRPISQILLGNTPCAEKNERLISGFAPAGTIISSSYSKQACEFIVYCKRRSQGYVFDDLLEWAGRNDLAADNQKQQAFCRFLIEGLEGDKLAGKLMEEIPPGWLLELKLRPGAFPADWHWSNNDIASLLQGRLLTNSDRTRALEREICETPEEYKPLVTPGEAVQKIYRWWEENKQEELAKYNTRLYPEGWFDWEALRNGSDDQRSRMALLKLLYLGSCQTIGRTQEEQHRAAIEHFEEKGWWETFIDPGAAQQWLDVMDDYLEDSLYGDTYRIWLQILPLYRFSKHLDTYGELLNMSEAFLEDIGDLLRPASSFRLSGTRVGIVPELRATLGTGVNFIFRELVRNNVFTDSSIHRYCFSAPERVRRLLLAMEFDEIDVRQSTASDSLLLWTFFSEHLGEEDATFNHCFDIPLRILTSDGKRSLRIEIFGQDPLDYV</sequence>
<dbReference type="RefSeq" id="WP_306683937.1">
    <property type="nucleotide sequence ID" value="NZ_JAVDKR010000007.1"/>
</dbReference>
<dbReference type="Pfam" id="PF25794">
    <property type="entry name" value="SACS"/>
    <property type="match status" value="1"/>
</dbReference>
<organism evidence="2 3">
    <name type="scientific">Enterobacter soli</name>
    <dbReference type="NCBI Taxonomy" id="885040"/>
    <lineage>
        <taxon>Bacteria</taxon>
        <taxon>Pseudomonadati</taxon>
        <taxon>Pseudomonadota</taxon>
        <taxon>Gammaproteobacteria</taxon>
        <taxon>Enterobacterales</taxon>
        <taxon>Enterobacteriaceae</taxon>
        <taxon>Enterobacter</taxon>
    </lineage>
</organism>
<dbReference type="EMBL" id="JAVDKS010000001">
    <property type="protein sequence ID" value="MDQ2254715.1"/>
    <property type="molecule type" value="Genomic_DNA"/>
</dbReference>
<evidence type="ECO:0000313" key="2">
    <source>
        <dbReference type="EMBL" id="MDQ2254715.1"/>
    </source>
</evidence>
<dbReference type="Proteomes" id="UP001225042">
    <property type="component" value="Unassembled WGS sequence"/>
</dbReference>
<dbReference type="InterPro" id="IPR058210">
    <property type="entry name" value="SACS/Nov_dom"/>
</dbReference>
<dbReference type="GO" id="GO:0030544">
    <property type="term" value="F:Hsp70 protein binding"/>
    <property type="evidence" value="ECO:0007669"/>
    <property type="project" value="TreeGrafter"/>
</dbReference>
<protein>
    <recommendedName>
        <fullName evidence="1">Sacsin/Nov domain-containing protein</fullName>
    </recommendedName>
</protein>
<evidence type="ECO:0000313" key="3">
    <source>
        <dbReference type="Proteomes" id="UP001225042"/>
    </source>
</evidence>
<dbReference type="PANTHER" id="PTHR15600:SF42">
    <property type="entry name" value="SACSIN"/>
    <property type="match status" value="1"/>
</dbReference>
<keyword evidence="3" id="KW-1185">Reference proteome</keyword>
<accession>A0AAW8H473</accession>
<dbReference type="InterPro" id="IPR036890">
    <property type="entry name" value="HATPase_C_sf"/>
</dbReference>
<dbReference type="PANTHER" id="PTHR15600">
    <property type="entry name" value="SACSIN"/>
    <property type="match status" value="1"/>
</dbReference>
<name>A0AAW8H473_9ENTR</name>
<dbReference type="NCBIfam" id="NF047352">
    <property type="entry name" value="P_loop_sacsin"/>
    <property type="match status" value="1"/>
</dbReference>
<dbReference type="Gene3D" id="3.30.565.10">
    <property type="entry name" value="Histidine kinase-like ATPase, C-terminal domain"/>
    <property type="match status" value="1"/>
</dbReference>
<comment type="caution">
    <text evidence="2">The sequence shown here is derived from an EMBL/GenBank/DDBJ whole genome shotgun (WGS) entry which is preliminary data.</text>
</comment>
<dbReference type="SUPFAM" id="SSF55874">
    <property type="entry name" value="ATPase domain of HSP90 chaperone/DNA topoisomerase II/histidine kinase"/>
    <property type="match status" value="2"/>
</dbReference>
<dbReference type="InterPro" id="IPR052972">
    <property type="entry name" value="Sacsin_chaperone_reg"/>
</dbReference>